<evidence type="ECO:0000313" key="1">
    <source>
        <dbReference type="EMBL" id="AKA22600.1"/>
    </source>
</evidence>
<gene>
    <name evidence="1" type="ORF">PCL1606_11450</name>
</gene>
<dbReference type="PATRIC" id="fig|587753.10.peg.1138"/>
<organism evidence="1 2">
    <name type="scientific">Pseudomonas chlororaphis</name>
    <dbReference type="NCBI Taxonomy" id="587753"/>
    <lineage>
        <taxon>Bacteria</taxon>
        <taxon>Pseudomonadati</taxon>
        <taxon>Pseudomonadota</taxon>
        <taxon>Gammaproteobacteria</taxon>
        <taxon>Pseudomonadales</taxon>
        <taxon>Pseudomonadaceae</taxon>
        <taxon>Pseudomonas</taxon>
    </lineage>
</organism>
<name>A0A0D5XUT9_9PSED</name>
<dbReference type="EMBL" id="CP011110">
    <property type="protein sequence ID" value="AKA22600.1"/>
    <property type="molecule type" value="Genomic_DNA"/>
</dbReference>
<protein>
    <submittedName>
        <fullName evidence="1">Uncharacterized protein</fullName>
    </submittedName>
</protein>
<dbReference type="Proteomes" id="UP000032748">
    <property type="component" value="Chromosome"/>
</dbReference>
<dbReference type="AlphaFoldDB" id="A0A0D5XUT9"/>
<evidence type="ECO:0000313" key="2">
    <source>
        <dbReference type="Proteomes" id="UP000032748"/>
    </source>
</evidence>
<accession>A0A0D5XUT9</accession>
<sequence length="57" mass="6791">MRRGAEKSSFSRHGCRAWTAARRWRKRCGRLGEFFLHGIRKPRAKRPVYLAPIHNWA</sequence>
<dbReference type="KEGG" id="pcz:PCL1606_11450"/>
<reference evidence="1 2" key="1">
    <citation type="journal article" date="2015" name="Mol. Plant Microbe Interact.">
        <title>Comparative Genomic Analysis of Pseudomonas chlororaphis PCL1606 Reveals New Insight into Antifungal Compounds Involved in Biocontrol.</title>
        <authorList>
            <person name="Calderon C.E."/>
            <person name="Ramos C."/>
            <person name="de Vicente A."/>
            <person name="Cazorla F.M."/>
        </authorList>
    </citation>
    <scope>NUCLEOTIDE SEQUENCE [LARGE SCALE GENOMIC DNA]</scope>
    <source>
        <strain evidence="1 2">PCL1606</strain>
    </source>
</reference>
<proteinExistence type="predicted"/>